<organism evidence="2">
    <name type="scientific">Eutreptiella gymnastica</name>
    <dbReference type="NCBI Taxonomy" id="73025"/>
    <lineage>
        <taxon>Eukaryota</taxon>
        <taxon>Discoba</taxon>
        <taxon>Euglenozoa</taxon>
        <taxon>Euglenida</taxon>
        <taxon>Spirocuta</taxon>
        <taxon>Euglenophyceae</taxon>
        <taxon>Eutreptiales</taxon>
        <taxon>Eutreptiaceae</taxon>
        <taxon>Eutreptiella</taxon>
    </lineage>
</organism>
<proteinExistence type="predicted"/>
<dbReference type="EMBL" id="HBGA01044794">
    <property type="protein sequence ID" value="CAD9005262.1"/>
    <property type="molecule type" value="Transcribed_RNA"/>
</dbReference>
<reference evidence="2" key="1">
    <citation type="submission" date="2021-01" db="EMBL/GenBank/DDBJ databases">
        <authorList>
            <person name="Corre E."/>
            <person name="Pelletier E."/>
            <person name="Niang G."/>
            <person name="Scheremetjew M."/>
            <person name="Finn R."/>
            <person name="Kale V."/>
            <person name="Holt S."/>
            <person name="Cochrane G."/>
            <person name="Meng A."/>
            <person name="Brown T."/>
            <person name="Cohen L."/>
        </authorList>
    </citation>
    <scope>NUCLEOTIDE SEQUENCE</scope>
    <source>
        <strain evidence="2">NIES-381</strain>
    </source>
</reference>
<gene>
    <name evidence="2" type="ORF">EGYM00392_LOCUS16349</name>
</gene>
<dbReference type="AlphaFoldDB" id="A0A7S1I9D2"/>
<feature type="region of interest" description="Disordered" evidence="1">
    <location>
        <begin position="1"/>
        <end position="71"/>
    </location>
</feature>
<feature type="compositionally biased region" description="Low complexity" evidence="1">
    <location>
        <begin position="12"/>
        <end position="24"/>
    </location>
</feature>
<accession>A0A7S1I9D2</accession>
<evidence type="ECO:0000256" key="1">
    <source>
        <dbReference type="SAM" id="MobiDB-lite"/>
    </source>
</evidence>
<sequence>MPDRDNPMPNRDIPMPDQDIPMPDRASPTAQMPSRAIAGPTGDCMADAARSPAAPPLHARSAPPDPFPPLAGQLVALRRGPQQVCGRS</sequence>
<protein>
    <submittedName>
        <fullName evidence="2">Uncharacterized protein</fullName>
    </submittedName>
</protein>
<name>A0A7S1I9D2_9EUGL</name>
<evidence type="ECO:0000313" key="2">
    <source>
        <dbReference type="EMBL" id="CAD9005262.1"/>
    </source>
</evidence>